<dbReference type="InterPro" id="IPR009061">
    <property type="entry name" value="DNA-bd_dom_put_sf"/>
</dbReference>
<protein>
    <submittedName>
        <fullName evidence="2">Excisionase family DNA binding protein</fullName>
    </submittedName>
</protein>
<dbReference type="InterPro" id="IPR041657">
    <property type="entry name" value="HTH_17"/>
</dbReference>
<evidence type="ECO:0000313" key="2">
    <source>
        <dbReference type="EMBL" id="NYI68229.1"/>
    </source>
</evidence>
<name>A0A7Z0D3K7_9MICO</name>
<accession>A0A7Z0D3K7</accession>
<organism evidence="2 3">
    <name type="scientific">Spelaeicoccus albus</name>
    <dbReference type="NCBI Taxonomy" id="1280376"/>
    <lineage>
        <taxon>Bacteria</taxon>
        <taxon>Bacillati</taxon>
        <taxon>Actinomycetota</taxon>
        <taxon>Actinomycetes</taxon>
        <taxon>Micrococcales</taxon>
        <taxon>Brevibacteriaceae</taxon>
        <taxon>Spelaeicoccus</taxon>
    </lineage>
</organism>
<dbReference type="EMBL" id="JACBZP010000001">
    <property type="protein sequence ID" value="NYI68229.1"/>
    <property type="molecule type" value="Genomic_DNA"/>
</dbReference>
<dbReference type="AlphaFoldDB" id="A0A7Z0D3K7"/>
<gene>
    <name evidence="2" type="ORF">BJY26_002535</name>
</gene>
<evidence type="ECO:0000259" key="1">
    <source>
        <dbReference type="Pfam" id="PF12728"/>
    </source>
</evidence>
<dbReference type="SUPFAM" id="SSF46955">
    <property type="entry name" value="Putative DNA-binding domain"/>
    <property type="match status" value="1"/>
</dbReference>
<sequence length="59" mass="6880">MTIHPLLTVDDLAAYLSKPKATLYAWRTRKLGPKAVRVGGNVRYRWEDVEEWIAEHVEE</sequence>
<dbReference type="RefSeq" id="WP_179428608.1">
    <property type="nucleotide sequence ID" value="NZ_JAJTWV010000029.1"/>
</dbReference>
<evidence type="ECO:0000313" key="3">
    <source>
        <dbReference type="Proteomes" id="UP000539111"/>
    </source>
</evidence>
<keyword evidence="3" id="KW-1185">Reference proteome</keyword>
<comment type="caution">
    <text evidence="2">The sequence shown here is derived from an EMBL/GenBank/DDBJ whole genome shotgun (WGS) entry which is preliminary data.</text>
</comment>
<dbReference type="Proteomes" id="UP000539111">
    <property type="component" value="Unassembled WGS sequence"/>
</dbReference>
<proteinExistence type="predicted"/>
<feature type="domain" description="Helix-turn-helix" evidence="1">
    <location>
        <begin position="6"/>
        <end position="56"/>
    </location>
</feature>
<dbReference type="Pfam" id="PF12728">
    <property type="entry name" value="HTH_17"/>
    <property type="match status" value="1"/>
</dbReference>
<reference evidence="2 3" key="1">
    <citation type="submission" date="2020-07" db="EMBL/GenBank/DDBJ databases">
        <title>Sequencing the genomes of 1000 actinobacteria strains.</title>
        <authorList>
            <person name="Klenk H.-P."/>
        </authorList>
    </citation>
    <scope>NUCLEOTIDE SEQUENCE [LARGE SCALE GENOMIC DNA]</scope>
    <source>
        <strain evidence="2 3">DSM 26341</strain>
    </source>
</reference>